<dbReference type="Pfam" id="PF07876">
    <property type="entry name" value="Dabb"/>
    <property type="match status" value="1"/>
</dbReference>
<evidence type="ECO:0000313" key="2">
    <source>
        <dbReference type="EMBL" id="WOX26420.1"/>
    </source>
</evidence>
<keyword evidence="3" id="KW-1185">Reference proteome</keyword>
<proteinExistence type="predicted"/>
<dbReference type="PROSITE" id="PS51502">
    <property type="entry name" value="S_R_A_B_BARREL"/>
    <property type="match status" value="1"/>
</dbReference>
<protein>
    <submittedName>
        <fullName evidence="2">Dabb family protein</fullName>
    </submittedName>
</protein>
<dbReference type="InterPro" id="IPR011008">
    <property type="entry name" value="Dimeric_a/b-barrel"/>
</dbReference>
<sequence length="166" mass="18070">MSSAPAAVSRAVSVAVRSARYLASSTAGVRPDRSCRARSANRAAARLPGVRGCSAGRDLPGSFGGTPPETVARFEADVMGMPEHITAIRAWALSRVTTDVGRPAPARWTHVWEQEFADVDGLTGDYLLHPYHWTYVDRWFDPELPTSIVSPALAHVYRWTDTPVVP</sequence>
<dbReference type="InterPro" id="IPR013097">
    <property type="entry name" value="Dabb"/>
</dbReference>
<dbReference type="RefSeq" id="WP_318109426.1">
    <property type="nucleotide sequence ID" value="NZ_CP137573.1"/>
</dbReference>
<reference evidence="2 3" key="1">
    <citation type="submission" date="2023-10" db="EMBL/GenBank/DDBJ databases">
        <title>The genome sequence of Streptomyces sp. HUAS YS2.</title>
        <authorList>
            <person name="Mo P."/>
        </authorList>
    </citation>
    <scope>NUCLEOTIDE SEQUENCE [LARGE SCALE GENOMIC DNA]</scope>
    <source>
        <strain evidence="2 3">HUAS YS2</strain>
    </source>
</reference>
<dbReference type="EMBL" id="CP137573">
    <property type="protein sequence ID" value="WOX26420.1"/>
    <property type="molecule type" value="Genomic_DNA"/>
</dbReference>
<organism evidence="2 3">
    <name type="scientific">Streptomyces solicathayae</name>
    <dbReference type="NCBI Taxonomy" id="3081768"/>
    <lineage>
        <taxon>Bacteria</taxon>
        <taxon>Bacillati</taxon>
        <taxon>Actinomycetota</taxon>
        <taxon>Actinomycetes</taxon>
        <taxon>Kitasatosporales</taxon>
        <taxon>Streptomycetaceae</taxon>
        <taxon>Streptomyces</taxon>
    </lineage>
</organism>
<name>A0ABZ0M4K9_9ACTN</name>
<feature type="domain" description="Stress-response A/B barrel" evidence="1">
    <location>
        <begin position="50"/>
        <end position="152"/>
    </location>
</feature>
<gene>
    <name evidence="2" type="ORF">R2D22_35620</name>
</gene>
<evidence type="ECO:0000313" key="3">
    <source>
        <dbReference type="Proteomes" id="UP001301731"/>
    </source>
</evidence>
<dbReference type="Proteomes" id="UP001301731">
    <property type="component" value="Chromosome"/>
</dbReference>
<evidence type="ECO:0000259" key="1">
    <source>
        <dbReference type="PROSITE" id="PS51502"/>
    </source>
</evidence>
<dbReference type="SUPFAM" id="SSF54909">
    <property type="entry name" value="Dimeric alpha+beta barrel"/>
    <property type="match status" value="1"/>
</dbReference>
<accession>A0ABZ0M4K9</accession>